<keyword evidence="4" id="KW-0812">Transmembrane</keyword>
<dbReference type="STRING" id="765912.Thimo_0853"/>
<accession>L0GWL1</accession>
<evidence type="ECO:0000256" key="2">
    <source>
        <dbReference type="ARBA" id="ARBA00012528"/>
    </source>
</evidence>
<dbReference type="InterPro" id="IPR029151">
    <property type="entry name" value="Sensor-like_sf"/>
</dbReference>
<dbReference type="SUPFAM" id="SSF55073">
    <property type="entry name" value="Nucleotide cyclase"/>
    <property type="match status" value="1"/>
</dbReference>
<dbReference type="RefSeq" id="WP_015279835.1">
    <property type="nucleotide sequence ID" value="NC_019940.1"/>
</dbReference>
<dbReference type="PANTHER" id="PTHR45138">
    <property type="entry name" value="REGULATORY COMPONENTS OF SENSORY TRANSDUCTION SYSTEM"/>
    <property type="match status" value="1"/>
</dbReference>
<dbReference type="InterPro" id="IPR050469">
    <property type="entry name" value="Diguanylate_Cyclase"/>
</dbReference>
<evidence type="ECO:0000313" key="6">
    <source>
        <dbReference type="EMBL" id="AGA89689.1"/>
    </source>
</evidence>
<evidence type="ECO:0000256" key="4">
    <source>
        <dbReference type="SAM" id="Phobius"/>
    </source>
</evidence>
<evidence type="ECO:0000259" key="5">
    <source>
        <dbReference type="PROSITE" id="PS50887"/>
    </source>
</evidence>
<keyword evidence="4" id="KW-1133">Transmembrane helix</keyword>
<evidence type="ECO:0000313" key="7">
    <source>
        <dbReference type="Proteomes" id="UP000010816"/>
    </source>
</evidence>
<reference evidence="6 7" key="1">
    <citation type="submission" date="2011-09" db="EMBL/GenBank/DDBJ databases">
        <title>Complete sequence of chromosome of Thioflavicoccus mobilis 8321.</title>
        <authorList>
            <consortium name="US DOE Joint Genome Institute"/>
            <person name="Lucas S."/>
            <person name="Han J."/>
            <person name="Lapidus A."/>
            <person name="Cheng J.-F."/>
            <person name="Goodwin L."/>
            <person name="Pitluck S."/>
            <person name="Peters L."/>
            <person name="Ovchinnikova G."/>
            <person name="Lu M."/>
            <person name="Detter J.C."/>
            <person name="Han C."/>
            <person name="Tapia R."/>
            <person name="Land M."/>
            <person name="Hauser L."/>
            <person name="Kyrpides N."/>
            <person name="Ivanova N."/>
            <person name="Pagani I."/>
            <person name="Vogl K."/>
            <person name="Liu Z."/>
            <person name="Imhoff J."/>
            <person name="Thiel V."/>
            <person name="Frigaard N.-U."/>
            <person name="Bryant D."/>
            <person name="Woyke T."/>
        </authorList>
    </citation>
    <scope>NUCLEOTIDE SEQUENCE [LARGE SCALE GENOMIC DNA]</scope>
    <source>
        <strain evidence="6 7">8321</strain>
    </source>
</reference>
<dbReference type="SMART" id="SM00267">
    <property type="entry name" value="GGDEF"/>
    <property type="match status" value="1"/>
</dbReference>
<dbReference type="EC" id="2.7.7.65" evidence="2"/>
<dbReference type="GO" id="GO:1902201">
    <property type="term" value="P:negative regulation of bacterial-type flagellum-dependent cell motility"/>
    <property type="evidence" value="ECO:0007669"/>
    <property type="project" value="TreeGrafter"/>
</dbReference>
<dbReference type="EMBL" id="CP003051">
    <property type="protein sequence ID" value="AGA89689.1"/>
    <property type="molecule type" value="Genomic_DNA"/>
</dbReference>
<evidence type="ECO:0000256" key="3">
    <source>
        <dbReference type="ARBA" id="ARBA00034247"/>
    </source>
</evidence>
<feature type="transmembrane region" description="Helical" evidence="4">
    <location>
        <begin position="325"/>
        <end position="344"/>
    </location>
</feature>
<feature type="domain" description="GGDEF" evidence="5">
    <location>
        <begin position="397"/>
        <end position="527"/>
    </location>
</feature>
<feature type="transmembrane region" description="Helical" evidence="4">
    <location>
        <begin position="12"/>
        <end position="30"/>
    </location>
</feature>
<keyword evidence="7" id="KW-1185">Reference proteome</keyword>
<comment type="catalytic activity">
    <reaction evidence="3">
        <text>2 GTP = 3',3'-c-di-GMP + 2 diphosphate</text>
        <dbReference type="Rhea" id="RHEA:24898"/>
        <dbReference type="ChEBI" id="CHEBI:33019"/>
        <dbReference type="ChEBI" id="CHEBI:37565"/>
        <dbReference type="ChEBI" id="CHEBI:58805"/>
        <dbReference type="EC" id="2.7.7.65"/>
    </reaction>
</comment>
<evidence type="ECO:0000256" key="1">
    <source>
        <dbReference type="ARBA" id="ARBA00001946"/>
    </source>
</evidence>
<protein>
    <recommendedName>
        <fullName evidence="2">diguanylate cyclase</fullName>
        <ecNumber evidence="2">2.7.7.65</ecNumber>
    </recommendedName>
</protein>
<dbReference type="GO" id="GO:0043709">
    <property type="term" value="P:cell adhesion involved in single-species biofilm formation"/>
    <property type="evidence" value="ECO:0007669"/>
    <property type="project" value="TreeGrafter"/>
</dbReference>
<dbReference type="KEGG" id="tmb:Thimo_0853"/>
<dbReference type="Pfam" id="PF21623">
    <property type="entry name" value="HK_sensor_dom_bact"/>
    <property type="match status" value="1"/>
</dbReference>
<dbReference type="InterPro" id="IPR043128">
    <property type="entry name" value="Rev_trsase/Diguanyl_cyclase"/>
</dbReference>
<dbReference type="OrthoDB" id="9812260at2"/>
<dbReference type="FunFam" id="3.30.70.270:FF:000001">
    <property type="entry name" value="Diguanylate cyclase domain protein"/>
    <property type="match status" value="1"/>
</dbReference>
<comment type="cofactor">
    <cofactor evidence="1">
        <name>Mg(2+)</name>
        <dbReference type="ChEBI" id="CHEBI:18420"/>
    </cofactor>
</comment>
<dbReference type="PANTHER" id="PTHR45138:SF9">
    <property type="entry name" value="DIGUANYLATE CYCLASE DGCM-RELATED"/>
    <property type="match status" value="1"/>
</dbReference>
<keyword evidence="4" id="KW-0472">Membrane</keyword>
<name>L0GWL1_9GAMM</name>
<dbReference type="PATRIC" id="fig|765912.4.peg.836"/>
<dbReference type="Gene3D" id="3.30.70.270">
    <property type="match status" value="1"/>
</dbReference>
<dbReference type="PROSITE" id="PS50887">
    <property type="entry name" value="GGDEF"/>
    <property type="match status" value="1"/>
</dbReference>
<dbReference type="CDD" id="cd01949">
    <property type="entry name" value="GGDEF"/>
    <property type="match status" value="1"/>
</dbReference>
<dbReference type="SUPFAM" id="SSF103190">
    <property type="entry name" value="Sensory domain-like"/>
    <property type="match status" value="2"/>
</dbReference>
<dbReference type="GO" id="GO:0005886">
    <property type="term" value="C:plasma membrane"/>
    <property type="evidence" value="ECO:0007669"/>
    <property type="project" value="TreeGrafter"/>
</dbReference>
<dbReference type="GO" id="GO:0052621">
    <property type="term" value="F:diguanylate cyclase activity"/>
    <property type="evidence" value="ECO:0007669"/>
    <property type="project" value="UniProtKB-EC"/>
</dbReference>
<dbReference type="Proteomes" id="UP000010816">
    <property type="component" value="Chromosome"/>
</dbReference>
<dbReference type="Gene3D" id="3.30.450.20">
    <property type="entry name" value="PAS domain"/>
    <property type="match status" value="2"/>
</dbReference>
<dbReference type="InterPro" id="IPR000160">
    <property type="entry name" value="GGDEF_dom"/>
</dbReference>
<dbReference type="eggNOG" id="COG2199">
    <property type="taxonomic scope" value="Bacteria"/>
</dbReference>
<dbReference type="Pfam" id="PF00990">
    <property type="entry name" value="GGDEF"/>
    <property type="match status" value="1"/>
</dbReference>
<dbReference type="InterPro" id="IPR029787">
    <property type="entry name" value="Nucleotide_cyclase"/>
</dbReference>
<sequence>MDRALWIQFWKTFPLIAIFPLVLFALAYRWDMAELHKDLERRQRDALEAAAVATARRLNGIAAVTLMLRDQNELTNYLATGDRRLLGQIAREYMTVARYARTYDQLRYIDAQGKEVVRVNFNDGDPRAVPEAELQDKRGRPYFVEMSDHHDGEISVTPMDLNIERSGIERPYKPVIRLGTPVFDAQGHARGIVIINYLGQILLDIAKVSMAHAPGETMMLNREGYWLLSADPGRAWGFMFPGHEDQRMGILYPAVWAAMQQAEAGHLYTEDGLFTFFDSDPLKPQYHPIAEATGDPEALHGHGGHRWYFVAHLPQAQLEAMRIKALVVIASIGIFVVMLLAAVYQEILIDQNARRIRRTQLERRAQVDTLTGIANRAAFEEQLAQEHERAGRWRYEHRFALLYIDLDGFKAINDQLGHHMGDQVLKDVADTLTRNSRKGDAVGRYGGDEFVVMLSNVPDVQTAVAIAEKLRDRIAAWSWSELRVGASIGVAVYPDHARRLRDLVRLADEAMYISKNEGKNRVTVATHLPHR</sequence>
<proteinExistence type="predicted"/>
<dbReference type="InterPro" id="IPR048760">
    <property type="entry name" value="VP0354-like_sensor_dom"/>
</dbReference>
<dbReference type="AlphaFoldDB" id="L0GWL1"/>
<gene>
    <name evidence="6" type="ORF">Thimo_0853</name>
</gene>
<dbReference type="NCBIfam" id="TIGR00254">
    <property type="entry name" value="GGDEF"/>
    <property type="match status" value="1"/>
</dbReference>
<organism evidence="6 7">
    <name type="scientific">Thioflavicoccus mobilis 8321</name>
    <dbReference type="NCBI Taxonomy" id="765912"/>
    <lineage>
        <taxon>Bacteria</taxon>
        <taxon>Pseudomonadati</taxon>
        <taxon>Pseudomonadota</taxon>
        <taxon>Gammaproteobacteria</taxon>
        <taxon>Chromatiales</taxon>
        <taxon>Chromatiaceae</taxon>
        <taxon>Thioflavicoccus</taxon>
    </lineage>
</organism>
<dbReference type="HOGENOM" id="CLU_000445_11_22_6"/>